<feature type="domain" description="GST C-terminal" evidence="1">
    <location>
        <begin position="163"/>
        <end position="287"/>
    </location>
</feature>
<evidence type="ECO:0000259" key="1">
    <source>
        <dbReference type="PROSITE" id="PS50405"/>
    </source>
</evidence>
<comment type="caution">
    <text evidence="2">The sequence shown here is derived from an EMBL/GenBank/DDBJ whole genome shotgun (WGS) entry which is preliminary data.</text>
</comment>
<dbReference type="PIRSF" id="PIRSF015753">
    <property type="entry name" value="GST"/>
    <property type="match status" value="1"/>
</dbReference>
<dbReference type="CDD" id="cd03190">
    <property type="entry name" value="GST_C_Omega_like"/>
    <property type="match status" value="1"/>
</dbReference>
<dbReference type="PROSITE" id="PS50405">
    <property type="entry name" value="GST_CTER"/>
    <property type="match status" value="1"/>
</dbReference>
<evidence type="ECO:0000313" key="2">
    <source>
        <dbReference type="EMBL" id="MBW8183529.1"/>
    </source>
</evidence>
<dbReference type="SFLD" id="SFLDG01148">
    <property type="entry name" value="Xi_(cytGST)"/>
    <property type="match status" value="1"/>
</dbReference>
<dbReference type="Proteomes" id="UP001195963">
    <property type="component" value="Unassembled WGS sequence"/>
</dbReference>
<dbReference type="SFLD" id="SFLDS00019">
    <property type="entry name" value="Glutathione_Transferase_(cytos"/>
    <property type="match status" value="1"/>
</dbReference>
<keyword evidence="3" id="KW-1185">Reference proteome</keyword>
<proteinExistence type="predicted"/>
<name>A0ABS7E1N3_9GAMM</name>
<dbReference type="InterPro" id="IPR010987">
    <property type="entry name" value="Glutathione-S-Trfase_C-like"/>
</dbReference>
<dbReference type="EMBL" id="JAHZST010000004">
    <property type="protein sequence ID" value="MBW8183529.1"/>
    <property type="molecule type" value="Genomic_DNA"/>
</dbReference>
<dbReference type="InterPro" id="IPR036282">
    <property type="entry name" value="Glutathione-S-Trfase_C_sf"/>
</dbReference>
<dbReference type="Gene3D" id="3.40.30.10">
    <property type="entry name" value="Glutaredoxin"/>
    <property type="match status" value="1"/>
</dbReference>
<dbReference type="InterPro" id="IPR047047">
    <property type="entry name" value="GST_Omega-like_C"/>
</dbReference>
<dbReference type="Pfam" id="PF13409">
    <property type="entry name" value="GST_N_2"/>
    <property type="match status" value="1"/>
</dbReference>
<protein>
    <submittedName>
        <fullName evidence="2">Glutathione S-transferase C-terminal domain-containing protein</fullName>
    </submittedName>
</protein>
<dbReference type="PANTHER" id="PTHR32419">
    <property type="entry name" value="GLUTATHIONYL-HYDROQUINONE REDUCTASE"/>
    <property type="match status" value="1"/>
</dbReference>
<dbReference type="RefSeq" id="WP_220109142.1">
    <property type="nucleotide sequence ID" value="NZ_JAHZST010000004.1"/>
</dbReference>
<dbReference type="InterPro" id="IPR004045">
    <property type="entry name" value="Glutathione_S-Trfase_N"/>
</dbReference>
<dbReference type="Gene3D" id="1.20.1050.10">
    <property type="match status" value="1"/>
</dbReference>
<dbReference type="Pfam" id="PF13410">
    <property type="entry name" value="GST_C_2"/>
    <property type="match status" value="1"/>
</dbReference>
<gene>
    <name evidence="2" type="ORF">K0625_07595</name>
</gene>
<sequence length="332" mass="38840">MNKELINGVLKQVKQSERKAINSSESEFRNWIVKDDTGLFKAQPGRYHLFISPACPWSHRVMLMRKLKGLQDIISVTQLDAIKGENGWRFEHHSLPEWLEVSGEHFLYELYLQADPQYTGKVSVPVLWDKERETIVSNDSADIMRMFNNVFASYSKGDYDYSPPSRQPDINRINQYIHKHITNSIYQAGFATAQAEYDDAINKVFKAFDELNHRLSLHRYLVGNTLTEADLNFFTTLIRFDVVYFVHFKVCRHRVSDYVHLKEYLRDLYQTPAIAETVDMEHIKRHYYRSHKQLNPNGIIPSGPSVDLTSPHLRDYMGINNVEDYLIKDEAF</sequence>
<evidence type="ECO:0000313" key="3">
    <source>
        <dbReference type="Proteomes" id="UP001195963"/>
    </source>
</evidence>
<reference evidence="2 3" key="1">
    <citation type="submission" date="2021-07" db="EMBL/GenBank/DDBJ databases">
        <title>Shewanella sp. nov, isolated from SCS.</title>
        <authorList>
            <person name="Cao W.R."/>
        </authorList>
    </citation>
    <scope>NUCLEOTIDE SEQUENCE [LARGE SCALE GENOMIC DNA]</scope>
    <source>
        <strain evidence="2 3">NR704-98</strain>
    </source>
</reference>
<dbReference type="PANTHER" id="PTHR32419:SF6">
    <property type="entry name" value="GLUTATHIONE S-TRANSFERASE OMEGA-LIKE 1-RELATED"/>
    <property type="match status" value="1"/>
</dbReference>
<dbReference type="InterPro" id="IPR040079">
    <property type="entry name" value="Glutathione_S-Trfase"/>
</dbReference>
<dbReference type="SFLD" id="SFLDG01206">
    <property type="entry name" value="Xi.1"/>
    <property type="match status" value="1"/>
</dbReference>
<dbReference type="SUPFAM" id="SSF52833">
    <property type="entry name" value="Thioredoxin-like"/>
    <property type="match status" value="1"/>
</dbReference>
<dbReference type="InterPro" id="IPR016639">
    <property type="entry name" value="GST_Omega/GSH"/>
</dbReference>
<dbReference type="SUPFAM" id="SSF47616">
    <property type="entry name" value="GST C-terminal domain-like"/>
    <property type="match status" value="1"/>
</dbReference>
<accession>A0ABS7E1N3</accession>
<organism evidence="2 3">
    <name type="scientific">Shewanella nanhaiensis</name>
    <dbReference type="NCBI Taxonomy" id="2864872"/>
    <lineage>
        <taxon>Bacteria</taxon>
        <taxon>Pseudomonadati</taxon>
        <taxon>Pseudomonadota</taxon>
        <taxon>Gammaproteobacteria</taxon>
        <taxon>Alteromonadales</taxon>
        <taxon>Shewanellaceae</taxon>
        <taxon>Shewanella</taxon>
    </lineage>
</organism>
<dbReference type="InterPro" id="IPR036249">
    <property type="entry name" value="Thioredoxin-like_sf"/>
</dbReference>